<dbReference type="InterPro" id="IPR043148">
    <property type="entry name" value="TagF_C"/>
</dbReference>
<comment type="caution">
    <text evidence="1">The sequence shown here is derived from an EMBL/GenBank/DDBJ whole genome shotgun (WGS) entry which is preliminary data.</text>
</comment>
<keyword evidence="2" id="KW-1185">Reference proteome</keyword>
<reference evidence="1" key="1">
    <citation type="submission" date="2022-06" db="EMBL/GenBank/DDBJ databases">
        <title>Lactococcus from bovine mastitis in China.</title>
        <authorList>
            <person name="Lin Y."/>
            <person name="Han B."/>
        </authorList>
    </citation>
    <scope>NUCLEOTIDE SEQUENCE</scope>
    <source>
        <strain evidence="1">Ningxia-I-26</strain>
    </source>
</reference>
<gene>
    <name evidence="1" type="ORF">NF717_03065</name>
</gene>
<dbReference type="InterPro" id="IPR007554">
    <property type="entry name" value="Glycerophosphate_synth"/>
</dbReference>
<name>A0A9X4SEG5_9LACT</name>
<dbReference type="Gene3D" id="3.40.50.12580">
    <property type="match status" value="1"/>
</dbReference>
<evidence type="ECO:0000313" key="2">
    <source>
        <dbReference type="Proteomes" id="UP001153199"/>
    </source>
</evidence>
<protein>
    <submittedName>
        <fullName evidence="1">CDP-glycerol glycerophosphotransferase family protein</fullName>
    </submittedName>
</protein>
<dbReference type="AlphaFoldDB" id="A0A9X4SEG5"/>
<dbReference type="SUPFAM" id="SSF53756">
    <property type="entry name" value="UDP-Glycosyltransferase/glycogen phosphorylase"/>
    <property type="match status" value="1"/>
</dbReference>
<dbReference type="GO" id="GO:0047355">
    <property type="term" value="F:CDP-glycerol glycerophosphotransferase activity"/>
    <property type="evidence" value="ECO:0007669"/>
    <property type="project" value="InterPro"/>
</dbReference>
<dbReference type="PANTHER" id="PTHR37316:SF3">
    <property type="entry name" value="TEICHOIC ACID GLYCEROL-PHOSPHATE TRANSFERASE"/>
    <property type="match status" value="1"/>
</dbReference>
<dbReference type="Proteomes" id="UP001153199">
    <property type="component" value="Unassembled WGS sequence"/>
</dbReference>
<evidence type="ECO:0000313" key="1">
    <source>
        <dbReference type="EMBL" id="MDG6144642.1"/>
    </source>
</evidence>
<dbReference type="RefSeq" id="WP_279360576.1">
    <property type="nucleotide sequence ID" value="NZ_CP141727.1"/>
</dbReference>
<sequence length="547" mass="65304">MSKIRLLSIKIKKNEIFFLVESKKLENSGKIFLNVSSRKNKKKYVLLKPIKSNGNSLLFKMDIGRLDFQEIYWDIFLEDGFQRKRVVGKSQIQVYFRNLFRKKIKKITVGDLQYLLTCYFAVGSGLSLQLRQTDEYDNKIYQLKEICAILLLPFVYWYFRSSNLTYEKFSNYARDNSFYYFIYIQQNILKNKLYFVIKKDSPDYKKVIKYKKHVVHFMSIKHLILILSSKYFVASEAKGHAYAWRHNQSISRFMLNRKPFVFLQHGVLGLKKVDNTFFANNKLNHADLFVASSNFEKDIIVNYLGYNPQNVVTTGLARWDIKEKINKEKKIFIMPTWRVNLELSQEESFLKSNFYLEYRKLIFSDSLIKVLEDSGYIIHFMLHPKFVQFEKYFDSSSSRIQVISQNDAEIINELRSSQLVITDYSSILWDALYYNIPGILFQFDQEDYLNLQGSYLDLKKELNELIIYSMDDLIDFIILFIKDEGNNSKVDAILEKKDYYFKYHDQKNAIRIQNAISLWEKDFIFESLYQKLFKKFCRKLLKRKVTK</sequence>
<dbReference type="Pfam" id="PF04464">
    <property type="entry name" value="Glyphos_transf"/>
    <property type="match status" value="1"/>
</dbReference>
<accession>A0A9X4SEG5</accession>
<dbReference type="GO" id="GO:0016020">
    <property type="term" value="C:membrane"/>
    <property type="evidence" value="ECO:0007669"/>
    <property type="project" value="InterPro"/>
</dbReference>
<dbReference type="EMBL" id="JAMWFV010000002">
    <property type="protein sequence ID" value="MDG6144642.1"/>
    <property type="molecule type" value="Genomic_DNA"/>
</dbReference>
<dbReference type="InterPro" id="IPR051612">
    <property type="entry name" value="Teichoic_Acid_Biosynth"/>
</dbReference>
<dbReference type="PANTHER" id="PTHR37316">
    <property type="entry name" value="TEICHOIC ACID GLYCEROL-PHOSPHATE PRIMASE"/>
    <property type="match status" value="1"/>
</dbReference>
<proteinExistence type="predicted"/>
<organism evidence="1 2">
    <name type="scientific">Lactococcus formosensis</name>
    <dbReference type="NCBI Taxonomy" id="1281486"/>
    <lineage>
        <taxon>Bacteria</taxon>
        <taxon>Bacillati</taxon>
        <taxon>Bacillota</taxon>
        <taxon>Bacilli</taxon>
        <taxon>Lactobacillales</taxon>
        <taxon>Streptococcaceae</taxon>
        <taxon>Lactococcus</taxon>
    </lineage>
</organism>